<evidence type="ECO:0000256" key="1">
    <source>
        <dbReference type="SAM" id="MobiDB-lite"/>
    </source>
</evidence>
<name>A0A7I8K8J9_SPIIN</name>
<keyword evidence="3" id="KW-1185">Reference proteome</keyword>
<evidence type="ECO:0000313" key="3">
    <source>
        <dbReference type="Proteomes" id="UP000663760"/>
    </source>
</evidence>
<accession>A0A7I8K8J9</accession>
<gene>
    <name evidence="2" type="ORF">SI8410_04004694</name>
</gene>
<evidence type="ECO:0000313" key="2">
    <source>
        <dbReference type="EMBL" id="CAA7394033.1"/>
    </source>
</evidence>
<proteinExistence type="predicted"/>
<feature type="region of interest" description="Disordered" evidence="1">
    <location>
        <begin position="1"/>
        <end position="30"/>
    </location>
</feature>
<sequence length="30" mass="3481">MCKSTPASSRRHRKPRRRQFPLLPPLPPLG</sequence>
<reference evidence="2" key="1">
    <citation type="submission" date="2020-02" db="EMBL/GenBank/DDBJ databases">
        <authorList>
            <person name="Scholz U."/>
            <person name="Mascher M."/>
            <person name="Fiebig A."/>
        </authorList>
    </citation>
    <scope>NUCLEOTIDE SEQUENCE</scope>
</reference>
<protein>
    <submittedName>
        <fullName evidence="2">Uncharacterized protein</fullName>
    </submittedName>
</protein>
<dbReference type="Proteomes" id="UP000663760">
    <property type="component" value="Chromosome 4"/>
</dbReference>
<feature type="compositionally biased region" description="Basic residues" evidence="1">
    <location>
        <begin position="9"/>
        <end position="19"/>
    </location>
</feature>
<organism evidence="2 3">
    <name type="scientific">Spirodela intermedia</name>
    <name type="common">Intermediate duckweed</name>
    <dbReference type="NCBI Taxonomy" id="51605"/>
    <lineage>
        <taxon>Eukaryota</taxon>
        <taxon>Viridiplantae</taxon>
        <taxon>Streptophyta</taxon>
        <taxon>Embryophyta</taxon>
        <taxon>Tracheophyta</taxon>
        <taxon>Spermatophyta</taxon>
        <taxon>Magnoliopsida</taxon>
        <taxon>Liliopsida</taxon>
        <taxon>Araceae</taxon>
        <taxon>Lemnoideae</taxon>
        <taxon>Spirodela</taxon>
    </lineage>
</organism>
<dbReference type="AlphaFoldDB" id="A0A7I8K8J9"/>
<dbReference type="EMBL" id="LR746267">
    <property type="protein sequence ID" value="CAA7394033.1"/>
    <property type="molecule type" value="Genomic_DNA"/>
</dbReference>